<feature type="region of interest" description="Disordered" evidence="9">
    <location>
        <begin position="1"/>
        <end position="23"/>
    </location>
</feature>
<evidence type="ECO:0000259" key="10">
    <source>
        <dbReference type="Pfam" id="PF02108"/>
    </source>
</evidence>
<dbReference type="EMBL" id="CP121194">
    <property type="protein sequence ID" value="XBH11205.1"/>
    <property type="molecule type" value="Genomic_DNA"/>
</dbReference>
<evidence type="ECO:0000256" key="3">
    <source>
        <dbReference type="ARBA" id="ARBA00016507"/>
    </source>
</evidence>
<dbReference type="GO" id="GO:0015031">
    <property type="term" value="P:protein transport"/>
    <property type="evidence" value="ECO:0007669"/>
    <property type="project" value="UniProtKB-KW"/>
</dbReference>
<comment type="similarity">
    <text evidence="2">Belongs to the FliH family.</text>
</comment>
<reference evidence="12" key="1">
    <citation type="submission" date="2023-03" db="EMBL/GenBank/DDBJ databases">
        <title>Edaphobacter sp.</title>
        <authorList>
            <person name="Huber K.J."/>
            <person name="Papendorf J."/>
            <person name="Pilke C."/>
            <person name="Bunk B."/>
            <person name="Sproeer C."/>
            <person name="Pester M."/>
        </authorList>
    </citation>
    <scope>NUCLEOTIDE SEQUENCE</scope>
    <source>
        <strain evidence="11">DSM 109919</strain>
        <strain evidence="12">DSM 109920</strain>
    </source>
</reference>
<keyword evidence="5" id="KW-1005">Bacterial flagellum biogenesis</keyword>
<dbReference type="Pfam" id="PF02108">
    <property type="entry name" value="FliH"/>
    <property type="match status" value="1"/>
</dbReference>
<evidence type="ECO:0000313" key="12">
    <source>
        <dbReference type="EMBL" id="XBH14632.1"/>
    </source>
</evidence>
<dbReference type="InterPro" id="IPR018035">
    <property type="entry name" value="Flagellar_FliH/T3SS_HrpE"/>
</dbReference>
<evidence type="ECO:0000313" key="11">
    <source>
        <dbReference type="EMBL" id="XBH11205.1"/>
    </source>
</evidence>
<feature type="coiled-coil region" evidence="8">
    <location>
        <begin position="63"/>
        <end position="124"/>
    </location>
</feature>
<evidence type="ECO:0000256" key="9">
    <source>
        <dbReference type="SAM" id="MobiDB-lite"/>
    </source>
</evidence>
<evidence type="ECO:0000256" key="2">
    <source>
        <dbReference type="ARBA" id="ARBA00006602"/>
    </source>
</evidence>
<name>A0AAU7D973_9BACT</name>
<sequence length="250" mass="28353">MTSLSENAEDVGSYNPLPGMPDRWIKDARKSKNVSRLEFHTLDWLEKDAAQDVDTAAPLNAAEASIEERIAEMERQLKLQQQEALAEIEAAQRVARVESRQEWKEELEERVAMERARVARVCDEFGRERARYFSDVEGEVVKLALAIAARVLHREANLDPLFLTAAVRVVLEKVADQSTMQLRVPAEEVERWKEAMSADAESRLQFIGEERMSAGECVLETSVGRVELGVKAQLEEIEKGFFDLLQQRPA</sequence>
<evidence type="ECO:0000256" key="7">
    <source>
        <dbReference type="ARBA" id="ARBA00023225"/>
    </source>
</evidence>
<evidence type="ECO:0000256" key="8">
    <source>
        <dbReference type="SAM" id="Coils"/>
    </source>
</evidence>
<gene>
    <name evidence="11" type="ORF">P4G45_05600</name>
    <name evidence="12" type="ORF">P8936_05570</name>
</gene>
<proteinExistence type="inferred from homology"/>
<organism evidence="12">
    <name type="scientific">Edaphobacter paludis</name>
    <dbReference type="NCBI Taxonomy" id="3035702"/>
    <lineage>
        <taxon>Bacteria</taxon>
        <taxon>Pseudomonadati</taxon>
        <taxon>Acidobacteriota</taxon>
        <taxon>Terriglobia</taxon>
        <taxon>Terriglobales</taxon>
        <taxon>Acidobacteriaceae</taxon>
        <taxon>Edaphobacter</taxon>
    </lineage>
</organism>
<dbReference type="GO" id="GO:0005829">
    <property type="term" value="C:cytosol"/>
    <property type="evidence" value="ECO:0007669"/>
    <property type="project" value="TreeGrafter"/>
</dbReference>
<dbReference type="KEGG" id="epl:P4G45_05600"/>
<evidence type="ECO:0000256" key="4">
    <source>
        <dbReference type="ARBA" id="ARBA00022448"/>
    </source>
</evidence>
<accession>A0AAU7D1H9</accession>
<evidence type="ECO:0000256" key="5">
    <source>
        <dbReference type="ARBA" id="ARBA00022795"/>
    </source>
</evidence>
<keyword evidence="6" id="KW-0653">Protein transport</keyword>
<keyword evidence="7" id="KW-1006">Bacterial flagellum protein export</keyword>
<dbReference type="RefSeq" id="WP_348268692.1">
    <property type="nucleotide sequence ID" value="NZ_CP121194.1"/>
</dbReference>
<evidence type="ECO:0000256" key="6">
    <source>
        <dbReference type="ARBA" id="ARBA00022927"/>
    </source>
</evidence>
<protein>
    <recommendedName>
        <fullName evidence="3">Flagellar assembly protein FliH</fullName>
    </recommendedName>
</protein>
<comment type="function">
    <text evidence="1">Needed for flagellar regrowth and assembly.</text>
</comment>
<dbReference type="InterPro" id="IPR051472">
    <property type="entry name" value="T3SS_Stator/FliH"/>
</dbReference>
<accession>A0AAU7D973</accession>
<dbReference type="GO" id="GO:0044781">
    <property type="term" value="P:bacterial-type flagellum organization"/>
    <property type="evidence" value="ECO:0007669"/>
    <property type="project" value="UniProtKB-KW"/>
</dbReference>
<feature type="domain" description="Flagellar assembly protein FliH/Type III secretion system HrpE" evidence="10">
    <location>
        <begin position="115"/>
        <end position="236"/>
    </location>
</feature>
<keyword evidence="8" id="KW-0175">Coiled coil</keyword>
<evidence type="ECO:0000256" key="1">
    <source>
        <dbReference type="ARBA" id="ARBA00003041"/>
    </source>
</evidence>
<keyword evidence="4" id="KW-0813">Transport</keyword>
<dbReference type="EMBL" id="CP121195">
    <property type="protein sequence ID" value="XBH14632.1"/>
    <property type="molecule type" value="Genomic_DNA"/>
</dbReference>
<dbReference type="AlphaFoldDB" id="A0AAU7D973"/>
<dbReference type="PANTHER" id="PTHR34982:SF1">
    <property type="entry name" value="FLAGELLAR ASSEMBLY PROTEIN FLIH"/>
    <property type="match status" value="1"/>
</dbReference>
<dbReference type="PANTHER" id="PTHR34982">
    <property type="entry name" value="YOP PROTEINS TRANSLOCATION PROTEIN L"/>
    <property type="match status" value="1"/>
</dbReference>